<feature type="compositionally biased region" description="Low complexity" evidence="2">
    <location>
        <begin position="545"/>
        <end position="562"/>
    </location>
</feature>
<evidence type="ECO:0000256" key="1">
    <source>
        <dbReference type="PROSITE-ProRule" id="PRU00024"/>
    </source>
</evidence>
<evidence type="ECO:0000259" key="3">
    <source>
        <dbReference type="PROSITE" id="PS50119"/>
    </source>
</evidence>
<dbReference type="VEuPathDB" id="TriTrypDB:TcIL3000_10_5010"/>
<accession>G0UWH1</accession>
<dbReference type="Pfam" id="PF22586">
    <property type="entry name" value="ANCHR-like_BBOX"/>
    <property type="match status" value="1"/>
</dbReference>
<feature type="domain" description="B box-type" evidence="3">
    <location>
        <begin position="157"/>
        <end position="203"/>
    </location>
</feature>
<dbReference type="Pfam" id="PF00643">
    <property type="entry name" value="zf-B_box"/>
    <property type="match status" value="1"/>
</dbReference>
<keyword evidence="1" id="KW-0863">Zinc-finger</keyword>
<dbReference type="CDD" id="cd19757">
    <property type="entry name" value="Bbox1"/>
    <property type="match status" value="1"/>
</dbReference>
<dbReference type="SMART" id="SM00336">
    <property type="entry name" value="BBOX"/>
    <property type="match status" value="2"/>
</dbReference>
<keyword evidence="1" id="KW-0479">Metal-binding</keyword>
<reference evidence="4" key="1">
    <citation type="journal article" date="2012" name="Proc. Natl. Acad. Sci. U.S.A.">
        <title>Antigenic diversity is generated by distinct evolutionary mechanisms in African trypanosome species.</title>
        <authorList>
            <person name="Jackson A.P."/>
            <person name="Berry A."/>
            <person name="Aslett M."/>
            <person name="Allison H.C."/>
            <person name="Burton P."/>
            <person name="Vavrova-Anderson J."/>
            <person name="Brown R."/>
            <person name="Browne H."/>
            <person name="Corton N."/>
            <person name="Hauser H."/>
            <person name="Gamble J."/>
            <person name="Gilderthorp R."/>
            <person name="Marcello L."/>
            <person name="McQuillan J."/>
            <person name="Otto T.D."/>
            <person name="Quail M.A."/>
            <person name="Sanders M.J."/>
            <person name="van Tonder A."/>
            <person name="Ginger M.L."/>
            <person name="Field M.C."/>
            <person name="Barry J.D."/>
            <person name="Hertz-Fowler C."/>
            <person name="Berriman M."/>
        </authorList>
    </citation>
    <scope>NUCLEOTIDE SEQUENCE</scope>
    <source>
        <strain evidence="4">IL3000</strain>
    </source>
</reference>
<dbReference type="CDD" id="cd19756">
    <property type="entry name" value="Bbox2"/>
    <property type="match status" value="1"/>
</dbReference>
<gene>
    <name evidence="4" type="ORF">TCIL3000_10_5010</name>
</gene>
<dbReference type="Gene3D" id="3.30.160.60">
    <property type="entry name" value="Classic Zinc Finger"/>
    <property type="match status" value="1"/>
</dbReference>
<sequence length="569" mass="61144">MVGGNNFLPTGTTLDASCFRANNSSCAPASGDCASSSALLQTIRQQDTREREQLCALCMTRQLEQSVSLHPPGVGTAGQRCCVACKKCAAHWRNVCGDERAPALLSCPMCAAAMPITRSISEFSRNSTSGALTCHGESSSDAHVLSSPAQEVTNATETSGVCGVCERAGATKVCVPCGFPLCDPCLESSHMRGGYKAHKIVPFSAAKCMEPEKCERHPPHLLNVYCITCSTVVCIGCCLYDSHKGHNATPLNAFASKLRLEVEEGSRKLQLLASGMHDLALNLEQNLLPRCNGVVNEKREDIKRCFDVLRRALDMREHEVLQEVASRVCRLTDTISLHASQCRAAESAFHHSAKSLQDALTSMGDAEVVHLAEAMKRSAAVIHSTAADFIGKSLNEATEQEGLLSRYSASSDPLTAAQQDDVIKIIGSIGFRSPSNAVEHNVRTTEAAVVAPAGVIKLETPHLKLDTRVKTKDELINEQVPLHEEQQMETFGDMPVPDVRRALMLDWDCPRANSADGVSLSNHSATAKMARKSGAGSFDLPKLRLSSGGTSSNSASANNLEASNRKRMR</sequence>
<dbReference type="PROSITE" id="PS50119">
    <property type="entry name" value="ZF_BBOX"/>
    <property type="match status" value="2"/>
</dbReference>
<dbReference type="InterPro" id="IPR047153">
    <property type="entry name" value="TRIM45/56/19-like"/>
</dbReference>
<keyword evidence="1" id="KW-0862">Zinc</keyword>
<evidence type="ECO:0000256" key="2">
    <source>
        <dbReference type="SAM" id="MobiDB-lite"/>
    </source>
</evidence>
<evidence type="ECO:0000313" key="4">
    <source>
        <dbReference type="EMBL" id="CCC93737.1"/>
    </source>
</evidence>
<proteinExistence type="predicted"/>
<organism evidence="4">
    <name type="scientific">Trypanosoma congolense (strain IL3000)</name>
    <dbReference type="NCBI Taxonomy" id="1068625"/>
    <lineage>
        <taxon>Eukaryota</taxon>
        <taxon>Discoba</taxon>
        <taxon>Euglenozoa</taxon>
        <taxon>Kinetoplastea</taxon>
        <taxon>Metakinetoplastina</taxon>
        <taxon>Trypanosomatida</taxon>
        <taxon>Trypanosomatidae</taxon>
        <taxon>Trypanosoma</taxon>
        <taxon>Nannomonas</taxon>
    </lineage>
</organism>
<dbReference type="EMBL" id="HE575323">
    <property type="protein sequence ID" value="CCC93737.1"/>
    <property type="molecule type" value="Genomic_DNA"/>
</dbReference>
<dbReference type="InterPro" id="IPR000315">
    <property type="entry name" value="Znf_B-box"/>
</dbReference>
<feature type="domain" description="B box-type" evidence="3">
    <location>
        <begin position="209"/>
        <end position="251"/>
    </location>
</feature>
<feature type="region of interest" description="Disordered" evidence="2">
    <location>
        <begin position="531"/>
        <end position="569"/>
    </location>
</feature>
<protein>
    <submittedName>
        <fullName evidence="4">Predicted zinc finger protein</fullName>
    </submittedName>
</protein>
<dbReference type="AlphaFoldDB" id="G0UWH1"/>
<dbReference type="PANTHER" id="PTHR25462:SF296">
    <property type="entry name" value="MEIOTIC P26, ISOFORM F"/>
    <property type="match status" value="1"/>
</dbReference>
<dbReference type="GO" id="GO:0008270">
    <property type="term" value="F:zinc ion binding"/>
    <property type="evidence" value="ECO:0007669"/>
    <property type="project" value="UniProtKB-KW"/>
</dbReference>
<dbReference type="SUPFAM" id="SSF57845">
    <property type="entry name" value="B-box zinc-binding domain"/>
    <property type="match status" value="1"/>
</dbReference>
<dbReference type="PANTHER" id="PTHR25462">
    <property type="entry name" value="BONUS, ISOFORM C-RELATED"/>
    <property type="match status" value="1"/>
</dbReference>
<name>G0UWH1_TRYCI</name>